<proteinExistence type="predicted"/>
<evidence type="ECO:0000259" key="1">
    <source>
        <dbReference type="Pfam" id="PF01850"/>
    </source>
</evidence>
<dbReference type="Pfam" id="PF01850">
    <property type="entry name" value="PIN"/>
    <property type="match status" value="1"/>
</dbReference>
<sequence>MSDKIFLDTNLWVYLYAKEPEIKYLKVKQVIEDNFESILVSTQILGELFNVLTRKKLVPDDEAQEIVLEVVSNFTIAEIDTLKVLQALDIKSRYQYSYWDSLIIATALILDCTILYSEDLHHDQIIEQKMKIINPFM</sequence>
<dbReference type="SUPFAM" id="SSF88723">
    <property type="entry name" value="PIN domain-like"/>
    <property type="match status" value="1"/>
</dbReference>
<dbReference type="EMBL" id="JAQPOK010000031">
    <property type="protein sequence ID" value="MDJ1177996.1"/>
    <property type="molecule type" value="Genomic_DNA"/>
</dbReference>
<comment type="caution">
    <text evidence="2">The sequence shown here is derived from an EMBL/GenBank/DDBJ whole genome shotgun (WGS) entry which is preliminary data.</text>
</comment>
<reference evidence="2 3" key="1">
    <citation type="submission" date="2023-01" db="EMBL/GenBank/DDBJ databases">
        <title>Novel diversity within Roseofilum (Cyanobacteria; Desertifilaceae) from marine benthic mats with descriptions of four novel species.</title>
        <authorList>
            <person name="Wang Y."/>
            <person name="Berthold D.E."/>
            <person name="Hu J."/>
            <person name="Lefler F.W."/>
            <person name="Laughinghouse H.D. IV."/>
        </authorList>
    </citation>
    <scope>NUCLEOTIDE SEQUENCE [LARGE SCALE GENOMIC DNA]</scope>
    <source>
        <strain evidence="2 3">BLCC-M91</strain>
    </source>
</reference>
<dbReference type="RefSeq" id="WP_283761322.1">
    <property type="nucleotide sequence ID" value="NZ_JAQPOK010000031.1"/>
</dbReference>
<dbReference type="PANTHER" id="PTHR38826">
    <property type="entry name" value="RIBONUCLEASE VAPC13"/>
    <property type="match status" value="1"/>
</dbReference>
<dbReference type="InterPro" id="IPR002716">
    <property type="entry name" value="PIN_dom"/>
</dbReference>
<dbReference type="Gene3D" id="3.40.50.1010">
    <property type="entry name" value="5'-nuclease"/>
    <property type="match status" value="1"/>
</dbReference>
<protein>
    <submittedName>
        <fullName evidence="2">PIN domain-containing protein</fullName>
    </submittedName>
</protein>
<evidence type="ECO:0000313" key="2">
    <source>
        <dbReference type="EMBL" id="MDJ1177996.1"/>
    </source>
</evidence>
<gene>
    <name evidence="2" type="ORF">PJF56_03870</name>
</gene>
<dbReference type="InterPro" id="IPR029060">
    <property type="entry name" value="PIN-like_dom_sf"/>
</dbReference>
<dbReference type="CDD" id="cd18692">
    <property type="entry name" value="PIN_VapC-like"/>
    <property type="match status" value="1"/>
</dbReference>
<dbReference type="InterPro" id="IPR052106">
    <property type="entry name" value="PINc/VapC_TA"/>
</dbReference>
<accession>A0ABT7BHM1</accession>
<name>A0ABT7BHM1_9CYAN</name>
<organism evidence="2 3">
    <name type="scientific">Roseofilum halophilum BLCC-M91</name>
    <dbReference type="NCBI Taxonomy" id="3022259"/>
    <lineage>
        <taxon>Bacteria</taxon>
        <taxon>Bacillati</taxon>
        <taxon>Cyanobacteriota</taxon>
        <taxon>Cyanophyceae</taxon>
        <taxon>Desertifilales</taxon>
        <taxon>Desertifilaceae</taxon>
        <taxon>Roseofilum</taxon>
        <taxon>Roseofilum halophilum</taxon>
    </lineage>
</organism>
<keyword evidence="3" id="KW-1185">Reference proteome</keyword>
<dbReference type="PANTHER" id="PTHR38826:SF5">
    <property type="entry name" value="RIBONUCLEASE VAPC13"/>
    <property type="match status" value="1"/>
</dbReference>
<feature type="domain" description="PIN" evidence="1">
    <location>
        <begin position="5"/>
        <end position="124"/>
    </location>
</feature>
<dbReference type="Proteomes" id="UP001231370">
    <property type="component" value="Unassembled WGS sequence"/>
</dbReference>
<evidence type="ECO:0000313" key="3">
    <source>
        <dbReference type="Proteomes" id="UP001231370"/>
    </source>
</evidence>